<proteinExistence type="predicted"/>
<feature type="transmembrane region" description="Helical" evidence="1">
    <location>
        <begin position="63"/>
        <end position="85"/>
    </location>
</feature>
<gene>
    <name evidence="2" type="ORF">ACFO26_08030</name>
</gene>
<feature type="transmembrane region" description="Helical" evidence="1">
    <location>
        <begin position="324"/>
        <end position="349"/>
    </location>
</feature>
<evidence type="ECO:0000313" key="3">
    <source>
        <dbReference type="Proteomes" id="UP001595987"/>
    </source>
</evidence>
<evidence type="ECO:0000256" key="1">
    <source>
        <dbReference type="SAM" id="Phobius"/>
    </source>
</evidence>
<comment type="caution">
    <text evidence="2">The sequence shown here is derived from an EMBL/GenBank/DDBJ whole genome shotgun (WGS) entry which is preliminary data.</text>
</comment>
<protein>
    <submittedName>
        <fullName evidence="2">Uncharacterized protein</fullName>
    </submittedName>
</protein>
<dbReference type="Proteomes" id="UP001595987">
    <property type="component" value="Unassembled WGS sequence"/>
</dbReference>
<evidence type="ECO:0000313" key="2">
    <source>
        <dbReference type="EMBL" id="MFC4652858.1"/>
    </source>
</evidence>
<feature type="transmembrane region" description="Helical" evidence="1">
    <location>
        <begin position="193"/>
        <end position="218"/>
    </location>
</feature>
<name>A0ABV9JDQ3_9LACT</name>
<organism evidence="2 3">
    <name type="scientific">Lactococcus nasutitermitis</name>
    <dbReference type="NCBI Taxonomy" id="1652957"/>
    <lineage>
        <taxon>Bacteria</taxon>
        <taxon>Bacillati</taxon>
        <taxon>Bacillota</taxon>
        <taxon>Bacilli</taxon>
        <taxon>Lactobacillales</taxon>
        <taxon>Streptococcaceae</taxon>
        <taxon>Lactococcus</taxon>
    </lineage>
</organism>
<feature type="transmembrane region" description="Helical" evidence="1">
    <location>
        <begin position="91"/>
        <end position="112"/>
    </location>
</feature>
<dbReference type="EMBL" id="JBHSGD010000005">
    <property type="protein sequence ID" value="MFC4652858.1"/>
    <property type="molecule type" value="Genomic_DNA"/>
</dbReference>
<keyword evidence="1" id="KW-0812">Transmembrane</keyword>
<feature type="transmembrane region" description="Helical" evidence="1">
    <location>
        <begin position="274"/>
        <end position="293"/>
    </location>
</feature>
<keyword evidence="1" id="KW-0472">Membrane</keyword>
<feature type="transmembrane region" description="Helical" evidence="1">
    <location>
        <begin position="7"/>
        <end position="22"/>
    </location>
</feature>
<keyword evidence="1" id="KW-1133">Transmembrane helix</keyword>
<feature type="transmembrane region" description="Helical" evidence="1">
    <location>
        <begin position="124"/>
        <end position="143"/>
    </location>
</feature>
<feature type="transmembrane region" description="Helical" evidence="1">
    <location>
        <begin position="34"/>
        <end position="54"/>
    </location>
</feature>
<sequence length="399" mass="45789">MKRIENFFCYFSIFYLLNYLWIEKYLPVLGKLQLVNIIVIVWFIASLVNIPYLLSKKLSIMNFIAFSSFLILILIGMLSSFLFSYQGFKAVLIDGFLFSRFMIIFYAFSLLISEKSKKKMKQFFIVNLKSLVVINFILLLINIPLKIFPTLDIRFGFPSQQLIYSHPTYLASISFLGWALISGRNKKYYQLMAIILMLSTMRTKILLLILVYFFYYFLVDKIKIPIIQNMISIIGLGTLGYTSFGDIVYTKLLNTESSVRATLMSKAAEIAKDHFPLGSGFSTFGSYTSFVHYSPLYNLYGLSDTYGFLTSSYQYGMDSYVSMLFAQFGFFGGILYFIMFLAMIINLITDVSVDKKRNIELLALFLLISCFTESTISTGIGIAIFGFLAINDSKTYDEK</sequence>
<keyword evidence="3" id="KW-1185">Reference proteome</keyword>
<feature type="transmembrane region" description="Helical" evidence="1">
    <location>
        <begin position="361"/>
        <end position="390"/>
    </location>
</feature>
<accession>A0ABV9JDQ3</accession>
<feature type="transmembrane region" description="Helical" evidence="1">
    <location>
        <begin position="163"/>
        <end position="181"/>
    </location>
</feature>
<dbReference type="RefSeq" id="WP_213533188.1">
    <property type="nucleotide sequence ID" value="NZ_BOVQ01000001.1"/>
</dbReference>
<reference evidence="3" key="1">
    <citation type="journal article" date="2019" name="Int. J. Syst. Evol. Microbiol.">
        <title>The Global Catalogue of Microorganisms (GCM) 10K type strain sequencing project: providing services to taxonomists for standard genome sequencing and annotation.</title>
        <authorList>
            <consortium name="The Broad Institute Genomics Platform"/>
            <consortium name="The Broad Institute Genome Sequencing Center for Infectious Disease"/>
            <person name="Wu L."/>
            <person name="Ma J."/>
        </authorList>
    </citation>
    <scope>NUCLEOTIDE SEQUENCE [LARGE SCALE GENOMIC DNA]</scope>
    <source>
        <strain evidence="3">CCUG 63287</strain>
    </source>
</reference>
<feature type="transmembrane region" description="Helical" evidence="1">
    <location>
        <begin position="230"/>
        <end position="253"/>
    </location>
</feature>